<gene>
    <name evidence="1" type="ORF">F7D90_02905</name>
</gene>
<protein>
    <recommendedName>
        <fullName evidence="3">NodB homology domain-containing protein</fullName>
    </recommendedName>
</protein>
<dbReference type="RefSeq" id="WP_153086697.1">
    <property type="nucleotide sequence ID" value="NZ_VZAM01000080.1"/>
</dbReference>
<dbReference type="Proteomes" id="UP000420707">
    <property type="component" value="Unassembled WGS sequence"/>
</dbReference>
<sequence length="342" mass="39780">MPRKKIILSFDYELFFGYKSGTVRKSLIEPTNKMLDAMDQVGAKATYFVDYLMLKYLEKENDKRCNSDLELIKEQLSEILRRGHRIELHIHPHWIDAKYNGDGTWNFDDFSHYMLTSFSVGEIENMFNEGTKIINQIAREVIPNYCVVAFRAGGWALPEMDIVSSSFLRNNIKLDSSLGRGIFINDGYRIIDCTKMPAKSYYRISTNALREDVKGCFIEAPISTFKYSFFDRLVNGVYRQFHKNEMKYQCDGTHARKVVSGETPGIMEKIKRVISTKVNFYTLSHFSPLLLKNKFFHYDKDLVIIIDHPKDFSDSSIKTLLLISKSNEFTTYEQIINESNNE</sequence>
<evidence type="ECO:0000313" key="1">
    <source>
        <dbReference type="EMBL" id="MQN30920.1"/>
    </source>
</evidence>
<comment type="caution">
    <text evidence="1">The sequence shown here is derived from an EMBL/GenBank/DDBJ whole genome shotgun (WGS) entry which is preliminary data.</text>
</comment>
<proteinExistence type="predicted"/>
<evidence type="ECO:0008006" key="3">
    <source>
        <dbReference type="Google" id="ProtNLM"/>
    </source>
</evidence>
<dbReference type="EMBL" id="VZCR01000020">
    <property type="protein sequence ID" value="MQN30920.1"/>
    <property type="molecule type" value="Genomic_DNA"/>
</dbReference>
<reference evidence="2" key="1">
    <citation type="submission" date="2019-09" db="EMBL/GenBank/DDBJ databases">
        <title>Distinct polysaccharide growth profiles of human intestinal Prevotella copri isolates.</title>
        <authorList>
            <person name="Fehlner-Peach H."/>
            <person name="Magnabosco C."/>
            <person name="Raghavan V."/>
            <person name="Scher J.U."/>
            <person name="Tett A."/>
            <person name="Cox L.M."/>
            <person name="Gottsegen C."/>
            <person name="Watters A."/>
            <person name="Wiltshire- Gordon J.D."/>
            <person name="Segata N."/>
            <person name="Bonneau R."/>
            <person name="Littman D.R."/>
        </authorList>
    </citation>
    <scope>NUCLEOTIDE SEQUENCE [LARGE SCALE GENOMIC DNA]</scope>
    <source>
        <strain evidence="2">iAP146</strain>
    </source>
</reference>
<dbReference type="InterPro" id="IPR011330">
    <property type="entry name" value="Glyco_hydro/deAcase_b/a-brl"/>
</dbReference>
<accession>A0AAW9TB52</accession>
<dbReference type="Gene3D" id="3.20.20.370">
    <property type="entry name" value="Glycoside hydrolase/deacetylase"/>
    <property type="match status" value="1"/>
</dbReference>
<dbReference type="GO" id="GO:0005975">
    <property type="term" value="P:carbohydrate metabolic process"/>
    <property type="evidence" value="ECO:0007669"/>
    <property type="project" value="InterPro"/>
</dbReference>
<evidence type="ECO:0000313" key="2">
    <source>
        <dbReference type="Proteomes" id="UP000420707"/>
    </source>
</evidence>
<name>A0AAW9TB52_9BACT</name>
<dbReference type="SUPFAM" id="SSF88713">
    <property type="entry name" value="Glycoside hydrolase/deacetylase"/>
    <property type="match status" value="1"/>
</dbReference>
<dbReference type="AlphaFoldDB" id="A0AAW9TB52"/>
<organism evidence="1 2">
    <name type="scientific">Segatella copri</name>
    <dbReference type="NCBI Taxonomy" id="165179"/>
    <lineage>
        <taxon>Bacteria</taxon>
        <taxon>Pseudomonadati</taxon>
        <taxon>Bacteroidota</taxon>
        <taxon>Bacteroidia</taxon>
        <taxon>Bacteroidales</taxon>
        <taxon>Prevotellaceae</taxon>
        <taxon>Segatella</taxon>
    </lineage>
</organism>